<keyword evidence="15" id="KW-0325">Glycoprotein</keyword>
<feature type="region of interest" description="Disordered" evidence="24">
    <location>
        <begin position="941"/>
        <end position="969"/>
    </location>
</feature>
<evidence type="ECO:0000256" key="25">
    <source>
        <dbReference type="SAM" id="Phobius"/>
    </source>
</evidence>
<evidence type="ECO:0000256" key="26">
    <source>
        <dbReference type="SAM" id="SignalP"/>
    </source>
</evidence>
<dbReference type="PANTHER" id="PTHR24416">
    <property type="entry name" value="TYROSINE-PROTEIN KINASE RECEPTOR"/>
    <property type="match status" value="1"/>
</dbReference>
<evidence type="ECO:0000256" key="18">
    <source>
        <dbReference type="PIRSR" id="PIRSR000615-1"/>
    </source>
</evidence>
<evidence type="ECO:0000256" key="1">
    <source>
        <dbReference type="ARBA" id="ARBA00004479"/>
    </source>
</evidence>
<evidence type="ECO:0000256" key="14">
    <source>
        <dbReference type="ARBA" id="ARBA00023170"/>
    </source>
</evidence>
<evidence type="ECO:0000259" key="28">
    <source>
        <dbReference type="PROSITE" id="PS50835"/>
    </source>
</evidence>
<feature type="transmembrane region" description="Helical" evidence="25">
    <location>
        <begin position="649"/>
        <end position="667"/>
    </location>
</feature>
<keyword evidence="4" id="KW-0808">Transferase</keyword>
<organism evidence="29 30">
    <name type="scientific">Equus asinus</name>
    <name type="common">Donkey</name>
    <name type="synonym">Equus africanus asinus</name>
    <dbReference type="NCBI Taxonomy" id="9793"/>
    <lineage>
        <taxon>Eukaryota</taxon>
        <taxon>Metazoa</taxon>
        <taxon>Chordata</taxon>
        <taxon>Craniata</taxon>
        <taxon>Vertebrata</taxon>
        <taxon>Euteleostomi</taxon>
        <taxon>Mammalia</taxon>
        <taxon>Eutheria</taxon>
        <taxon>Laurasiatheria</taxon>
        <taxon>Perissodactyla</taxon>
        <taxon>Equidae</taxon>
        <taxon>Equus</taxon>
    </lineage>
</organism>
<dbReference type="InterPro" id="IPR007110">
    <property type="entry name" value="Ig-like_dom"/>
</dbReference>
<comment type="subcellular location">
    <subcellularLocation>
        <location evidence="1 23">Membrane</location>
        <topology evidence="1 23">Single-pass type I membrane protein</topology>
    </subcellularLocation>
</comment>
<evidence type="ECO:0000256" key="13">
    <source>
        <dbReference type="ARBA" id="ARBA00023157"/>
    </source>
</evidence>
<dbReference type="GO" id="GO:0005524">
    <property type="term" value="F:ATP binding"/>
    <property type="evidence" value="ECO:0007669"/>
    <property type="project" value="UniProtKB-UniRule"/>
</dbReference>
<dbReference type="PROSITE" id="PS00240">
    <property type="entry name" value="RECEPTOR_TYR_KIN_III"/>
    <property type="match status" value="1"/>
</dbReference>
<evidence type="ECO:0000256" key="11">
    <source>
        <dbReference type="ARBA" id="ARBA00023136"/>
    </source>
</evidence>
<reference evidence="29 30" key="1">
    <citation type="journal article" date="2020" name="Nat. Commun.">
        <title>Donkey genomes provide new insights into domestication and selection for coat color.</title>
        <authorList>
            <person name="Wang"/>
            <person name="C."/>
            <person name="Li"/>
            <person name="H."/>
            <person name="Guo"/>
            <person name="Y."/>
            <person name="Huang"/>
            <person name="J."/>
            <person name="Sun"/>
            <person name="Y."/>
            <person name="Min"/>
            <person name="J."/>
            <person name="Wang"/>
            <person name="J."/>
            <person name="Fang"/>
            <person name="X."/>
            <person name="Zhao"/>
            <person name="Z."/>
            <person name="Wang"/>
            <person name="S."/>
            <person name="Zhang"/>
            <person name="Y."/>
            <person name="Liu"/>
            <person name="Q."/>
            <person name="Jiang"/>
            <person name="Q."/>
            <person name="Wang"/>
            <person name="X."/>
            <person name="Guo"/>
            <person name="Y."/>
            <person name="Yang"/>
            <person name="C."/>
            <person name="Wang"/>
            <person name="Y."/>
            <person name="Tian"/>
            <person name="F."/>
            <person name="Zhuang"/>
            <person name="G."/>
            <person name="Fan"/>
            <person name="Y."/>
            <person name="Gao"/>
            <person name="Q."/>
            <person name="Li"/>
            <person name="Y."/>
            <person name="Ju"/>
            <person name="Z."/>
            <person name="Li"/>
            <person name="J."/>
            <person name="Li"/>
            <person name="R."/>
            <person name="Hou"/>
            <person name="M."/>
            <person name="Yang"/>
            <person name="G."/>
            <person name="Liu"/>
            <person name="G."/>
            <person name="Liu"/>
            <person name="W."/>
            <person name="Guo"/>
            <person name="J."/>
            <person name="Pan"/>
            <person name="S."/>
            <person name="Fan"/>
            <person name="G."/>
            <person name="Zhang"/>
            <person name="W."/>
            <person name="Zhang"/>
            <person name="R."/>
            <person name="Yu"/>
            <person name="J."/>
            <person name="Zhang"/>
            <person name="X."/>
            <person name="Yin"/>
            <person name="Q."/>
            <person name="Ji"/>
            <person name="C."/>
            <person name="Jin"/>
            <person name="Y."/>
            <person name="Yue"/>
            <person name="G."/>
            <person name="Liu"/>
            <person name="M."/>
            <person name="Xu"/>
            <person name="J."/>
            <person name="Liu"/>
            <person name="S."/>
            <person name="Jordana"/>
            <person name="J."/>
            <person name="Noce"/>
            <person name="A."/>
            <person name="Amills"/>
            <person name="M."/>
            <person name="Wu"/>
            <person name="D.D."/>
            <person name="Li"/>
            <person name="S."/>
            <person name="Zhou"/>
            <person name="X. and Zhong"/>
            <person name="J."/>
        </authorList>
    </citation>
    <scope>NUCLEOTIDE SEQUENCE [LARGE SCALE GENOMIC DNA]</scope>
</reference>
<dbReference type="GO" id="GO:0005886">
    <property type="term" value="C:plasma membrane"/>
    <property type="evidence" value="ECO:0007669"/>
    <property type="project" value="TreeGrafter"/>
</dbReference>
<evidence type="ECO:0000256" key="21">
    <source>
        <dbReference type="PIRSR" id="PIRSR000615-4"/>
    </source>
</evidence>
<evidence type="ECO:0000256" key="8">
    <source>
        <dbReference type="ARBA" id="ARBA00022777"/>
    </source>
</evidence>
<dbReference type="InterPro" id="IPR003599">
    <property type="entry name" value="Ig_sub"/>
</dbReference>
<feature type="binding site" evidence="19 22">
    <location>
        <position position="620"/>
    </location>
    <ligand>
        <name>ATP</name>
        <dbReference type="ChEBI" id="CHEBI:30616"/>
    </ligand>
</feature>
<keyword evidence="10 25" id="KW-1133">Transmembrane helix</keyword>
<feature type="site" description="Important for interaction with phosphotyrosine-binding proteins" evidence="21">
    <location>
        <position position="931"/>
    </location>
</feature>
<feature type="binding site" evidence="19">
    <location>
        <begin position="593"/>
        <end position="600"/>
    </location>
    <ligand>
        <name>ATP</name>
        <dbReference type="ChEBI" id="CHEBI:30616"/>
    </ligand>
</feature>
<evidence type="ECO:0000256" key="19">
    <source>
        <dbReference type="PIRSR" id="PIRSR000615-2"/>
    </source>
</evidence>
<evidence type="ECO:0000256" key="15">
    <source>
        <dbReference type="ARBA" id="ARBA00023180"/>
    </source>
</evidence>
<evidence type="ECO:0000256" key="24">
    <source>
        <dbReference type="SAM" id="MobiDB-lite"/>
    </source>
</evidence>
<keyword evidence="7 19" id="KW-0547">Nucleotide-binding</keyword>
<dbReference type="SMART" id="SM00409">
    <property type="entry name" value="IG"/>
    <property type="match status" value="2"/>
</dbReference>
<dbReference type="GO" id="GO:0019838">
    <property type="term" value="F:growth factor binding"/>
    <property type="evidence" value="ECO:0007669"/>
    <property type="project" value="TreeGrafter"/>
</dbReference>
<evidence type="ECO:0000256" key="12">
    <source>
        <dbReference type="ARBA" id="ARBA00023137"/>
    </source>
</evidence>
<feature type="transmembrane region" description="Helical" evidence="25">
    <location>
        <begin position="519"/>
        <end position="539"/>
    </location>
</feature>
<evidence type="ECO:0000256" key="3">
    <source>
        <dbReference type="ARBA" id="ARBA00022553"/>
    </source>
</evidence>
<dbReference type="GO" id="GO:0019221">
    <property type="term" value="P:cytokine-mediated signaling pathway"/>
    <property type="evidence" value="ECO:0007669"/>
    <property type="project" value="TreeGrafter"/>
</dbReference>
<dbReference type="GO" id="GO:0004714">
    <property type="term" value="F:transmembrane receptor protein tyrosine kinase activity"/>
    <property type="evidence" value="ECO:0007669"/>
    <property type="project" value="UniProtKB-EC"/>
</dbReference>
<dbReference type="Gene3D" id="3.30.200.20">
    <property type="entry name" value="Phosphorylase Kinase, domain 1"/>
    <property type="match status" value="1"/>
</dbReference>
<feature type="binding site" evidence="20">
    <location>
        <position position="792"/>
    </location>
    <ligand>
        <name>Mg(2+)</name>
        <dbReference type="ChEBI" id="CHEBI:18420"/>
    </ligand>
</feature>
<evidence type="ECO:0000256" key="22">
    <source>
        <dbReference type="PROSITE-ProRule" id="PRU10141"/>
    </source>
</evidence>
<feature type="active site" description="Proton acceptor" evidence="18">
    <location>
        <position position="787"/>
    </location>
</feature>
<dbReference type="Pfam" id="PF07714">
    <property type="entry name" value="PK_Tyr_Ser-Thr"/>
    <property type="match status" value="1"/>
</dbReference>
<keyword evidence="20" id="KW-0479">Metal-binding</keyword>
<dbReference type="Gene3D" id="2.60.40.10">
    <property type="entry name" value="Immunoglobulins"/>
    <property type="match status" value="1"/>
</dbReference>
<reference evidence="29" key="2">
    <citation type="submission" date="2025-08" db="UniProtKB">
        <authorList>
            <consortium name="Ensembl"/>
        </authorList>
    </citation>
    <scope>IDENTIFICATION</scope>
</reference>
<dbReference type="GO" id="GO:0007169">
    <property type="term" value="P:cell surface receptor protein tyrosine kinase signaling pathway"/>
    <property type="evidence" value="ECO:0007669"/>
    <property type="project" value="InterPro"/>
</dbReference>
<feature type="domain" description="Protein kinase" evidence="27">
    <location>
        <begin position="586"/>
        <end position="919"/>
    </location>
</feature>
<evidence type="ECO:0000256" key="20">
    <source>
        <dbReference type="PIRSR" id="PIRSR000615-3"/>
    </source>
</evidence>
<evidence type="ECO:0000256" key="10">
    <source>
        <dbReference type="ARBA" id="ARBA00022989"/>
    </source>
</evidence>
<evidence type="ECO:0000256" key="4">
    <source>
        <dbReference type="ARBA" id="ARBA00022679"/>
    </source>
</evidence>
<evidence type="ECO:0000256" key="17">
    <source>
        <dbReference type="ARBA" id="ARBA00051243"/>
    </source>
</evidence>
<dbReference type="Ensembl" id="ENSEAST00005035819.2">
    <property type="protein sequence ID" value="ENSEASP00005032867.2"/>
    <property type="gene ID" value="ENSEASG00005022471.2"/>
</dbReference>
<dbReference type="GeneTree" id="ENSGT00940000160575"/>
<dbReference type="InterPro" id="IPR017441">
    <property type="entry name" value="Protein_kinase_ATP_BS"/>
</dbReference>
<keyword evidence="20" id="KW-0460">Magnesium</keyword>
<dbReference type="InterPro" id="IPR020635">
    <property type="entry name" value="Tyr_kinase_cat_dom"/>
</dbReference>
<feature type="domain" description="Ig-like" evidence="28">
    <location>
        <begin position="253"/>
        <end position="320"/>
    </location>
</feature>
<dbReference type="PROSITE" id="PS50835">
    <property type="entry name" value="IG_LIKE"/>
    <property type="match status" value="1"/>
</dbReference>
<keyword evidence="16 23" id="KW-0393">Immunoglobulin domain</keyword>
<dbReference type="InterPro" id="IPR050122">
    <property type="entry name" value="RTK"/>
</dbReference>
<name>A0A8C4N618_EQUAS</name>
<keyword evidence="5 23" id="KW-0812">Transmembrane</keyword>
<dbReference type="PANTHER" id="PTHR24416:SF356">
    <property type="entry name" value="RECEPTOR-TYPE TYROSINE-PROTEIN KINASE FLT3"/>
    <property type="match status" value="1"/>
</dbReference>
<proteinExistence type="inferred from homology"/>
<feature type="binding site" evidence="20">
    <location>
        <position position="805"/>
    </location>
    <ligand>
        <name>Mg(2+)</name>
        <dbReference type="ChEBI" id="CHEBI:18420"/>
    </ligand>
</feature>
<evidence type="ECO:0000256" key="9">
    <source>
        <dbReference type="ARBA" id="ARBA00022840"/>
    </source>
</evidence>
<dbReference type="FunFam" id="1.10.510.10:FF:000426">
    <property type="entry name" value="Receptor-type tyrosine-protein kinase FLT3"/>
    <property type="match status" value="1"/>
</dbReference>
<keyword evidence="3" id="KW-0597">Phosphoprotein</keyword>
<evidence type="ECO:0000256" key="6">
    <source>
        <dbReference type="ARBA" id="ARBA00022729"/>
    </source>
</evidence>
<dbReference type="SMART" id="SM00219">
    <property type="entry name" value="TyrKc"/>
    <property type="match status" value="1"/>
</dbReference>
<dbReference type="PIRSF" id="PIRSF000615">
    <property type="entry name" value="TyrPK_CSF1-R"/>
    <property type="match status" value="1"/>
</dbReference>
<keyword evidence="12" id="KW-0829">Tyrosine-protein kinase</keyword>
<keyword evidence="8" id="KW-0418">Kinase</keyword>
<dbReference type="GO" id="GO:0030183">
    <property type="term" value="P:B cell differentiation"/>
    <property type="evidence" value="ECO:0007669"/>
    <property type="project" value="TreeGrafter"/>
</dbReference>
<comment type="similarity">
    <text evidence="23">Belongs to the protein kinase superfamily. Tyr protein kinase family. CSF-1/PDGF receptor subfamily.</text>
</comment>
<keyword evidence="9 19" id="KW-0067">ATP-binding</keyword>
<evidence type="ECO:0000256" key="2">
    <source>
        <dbReference type="ARBA" id="ARBA00011902"/>
    </source>
</evidence>
<feature type="binding site" evidence="20">
    <location>
        <position position="565"/>
    </location>
    <ligand>
        <name>Mg(2+)</name>
        <dbReference type="ChEBI" id="CHEBI:18420"/>
    </ligand>
</feature>
<dbReference type="Proteomes" id="UP000694387">
    <property type="component" value="Chromosome 9"/>
</dbReference>
<evidence type="ECO:0000256" key="16">
    <source>
        <dbReference type="ARBA" id="ARBA00023319"/>
    </source>
</evidence>
<feature type="chain" id="PRO_5040284385" description="receptor protein-tyrosine kinase" evidence="26">
    <location>
        <begin position="28"/>
        <end position="969"/>
    </location>
</feature>
<dbReference type="InterPro" id="IPR000719">
    <property type="entry name" value="Prot_kinase_dom"/>
</dbReference>
<dbReference type="InterPro" id="IPR011009">
    <property type="entry name" value="Kinase-like_dom_sf"/>
</dbReference>
<evidence type="ECO:0000259" key="27">
    <source>
        <dbReference type="PROSITE" id="PS50011"/>
    </source>
</evidence>
<accession>A0A8C4N618</accession>
<dbReference type="InterPro" id="IPR036179">
    <property type="entry name" value="Ig-like_dom_sf"/>
</dbReference>
<feature type="binding site" evidence="19">
    <location>
        <begin position="668"/>
        <end position="674"/>
    </location>
    <ligand>
        <name>ATP</name>
        <dbReference type="ChEBI" id="CHEBI:30616"/>
    </ligand>
</feature>
<evidence type="ECO:0000256" key="5">
    <source>
        <dbReference type="ARBA" id="ARBA00022692"/>
    </source>
</evidence>
<dbReference type="PROSITE" id="PS00109">
    <property type="entry name" value="PROTEIN_KINASE_TYR"/>
    <property type="match status" value="1"/>
</dbReference>
<keyword evidence="13" id="KW-1015">Disulfide bond</keyword>
<dbReference type="GO" id="GO:0046872">
    <property type="term" value="F:metal ion binding"/>
    <property type="evidence" value="ECO:0007669"/>
    <property type="project" value="UniProtKB-KW"/>
</dbReference>
<keyword evidence="14 23" id="KW-0675">Receptor</keyword>
<comment type="catalytic activity">
    <reaction evidence="17">
        <text>L-tyrosyl-[protein] + ATP = O-phospho-L-tyrosyl-[protein] + ADP + H(+)</text>
        <dbReference type="Rhea" id="RHEA:10596"/>
        <dbReference type="Rhea" id="RHEA-COMP:10136"/>
        <dbReference type="Rhea" id="RHEA-COMP:20101"/>
        <dbReference type="ChEBI" id="CHEBI:15378"/>
        <dbReference type="ChEBI" id="CHEBI:30616"/>
        <dbReference type="ChEBI" id="CHEBI:46858"/>
        <dbReference type="ChEBI" id="CHEBI:61978"/>
        <dbReference type="ChEBI" id="CHEBI:456216"/>
        <dbReference type="EC" id="2.7.10.1"/>
    </reaction>
</comment>
<dbReference type="SUPFAM" id="SSF56112">
    <property type="entry name" value="Protein kinase-like (PK-like)"/>
    <property type="match status" value="1"/>
</dbReference>
<sequence>MPALARRGGRLPLLVVFSTMIFETITNQDLPVIKCVLINHKNNDSSVGISSSYPTVSESPEDLGCALRPESTEAVYKAATVEVATSASITLQVLVNTPGNISCLWVFKHSSLNCQPHFDLQNRGVVSMVILKMTETQAGEYLLFIQSEAANYTILFTVSIRNTLLYTLRRPYFRKMENQDALVCVSESIPEPIVEWVFCDSQSDSCKGESPAVVRKEESVLHELFGTDIRCCARNELGRECTKLFTIDLNQTPQTTLPQLFLKVGEPLWIRCKAVHINHGFGLTWELEHRALEEIQVRRNDTGYYTCSSSKHPSKSALVTILEKGFINASKSSENYEIDQYEEFCFSVRFKAYPQIRCTWTFSQKSFPCEQTGLDDGYSISKFCNHKHQPGEYVFHAENDDAQFTKMFTLNIRRKPQVLAEASASQASCSSDGYPLPSWTWKKCSDKSLNCTEEITEGIWNKKANRKVFGKWVSSSTLNMSEAIKGFLVKCCAYNSLGTSCETILLNSPGTFPFIQDNIFYATIGICLPFIAILTMLICHKYKKQFRYESQLQMVQVTGSLDNEYFYIDFREYEYDLKWEFPRENLEFGKVLGSGAFGKVMNATAYGISKTGVSIQVAVKMLKEKADSSEREALMSELKMMTHLGNHENIVNLLGACTLSGPIYLIFEYCCYGDLLNYLRSKREKFHRTWTEIFKEHNFSFYPTFQSHPNSSMPGSREVQIHQDLDHISGFTGNSFQSEDEIEYENQKRLEEEEDLNVLTFEDLLCFAYQVAKGMEFLEFKSCVHRDLAARNVLVTHGKVVKICDFGLARDIMSDSNYVIRGNARLPVKWMAPESLFEGIYTIKSDVWSYGILLWEIFSLGVNPYPGIPVDANFYKLIQSGFKMDQPFYATEEIYFIMQSCWAFDSRKRPSFPNLTSFLGCQLADAEEAMYQNMDGHVSERPSVYQNRRPYSREVDSGLPSPQAHVEDS</sequence>
<reference evidence="29" key="3">
    <citation type="submission" date="2025-09" db="UniProtKB">
        <authorList>
            <consortium name="Ensembl"/>
        </authorList>
    </citation>
    <scope>IDENTIFICATION</scope>
</reference>
<feature type="binding site" evidence="19">
    <location>
        <position position="791"/>
    </location>
    <ligand>
        <name>ATP</name>
        <dbReference type="ChEBI" id="CHEBI:30616"/>
    </ligand>
</feature>
<dbReference type="Gene3D" id="1.10.510.10">
    <property type="entry name" value="Transferase(Phosphotransferase) domain 1"/>
    <property type="match status" value="1"/>
</dbReference>
<dbReference type="PROSITE" id="PS00107">
    <property type="entry name" value="PROTEIN_KINASE_ATP"/>
    <property type="match status" value="1"/>
</dbReference>
<feature type="signal peptide" evidence="26">
    <location>
        <begin position="1"/>
        <end position="27"/>
    </location>
</feature>
<dbReference type="GO" id="GO:0043235">
    <property type="term" value="C:receptor complex"/>
    <property type="evidence" value="ECO:0007669"/>
    <property type="project" value="TreeGrafter"/>
</dbReference>
<dbReference type="SUPFAM" id="SSF48726">
    <property type="entry name" value="Immunoglobulin"/>
    <property type="match status" value="1"/>
</dbReference>
<keyword evidence="11 25" id="KW-0472">Membrane</keyword>
<evidence type="ECO:0000313" key="30">
    <source>
        <dbReference type="Proteomes" id="UP000694387"/>
    </source>
</evidence>
<dbReference type="InterPro" id="IPR008266">
    <property type="entry name" value="Tyr_kinase_AS"/>
</dbReference>
<dbReference type="PROSITE" id="PS50011">
    <property type="entry name" value="PROTEIN_KINASE_DOM"/>
    <property type="match status" value="1"/>
</dbReference>
<dbReference type="AlphaFoldDB" id="A0A8C4N618"/>
<keyword evidence="6 26" id="KW-0732">Signal</keyword>
<dbReference type="EC" id="2.7.10.1" evidence="2"/>
<dbReference type="InterPro" id="IPR001824">
    <property type="entry name" value="Tyr_kinase_rcpt_3_CS"/>
</dbReference>
<gene>
    <name evidence="29" type="primary">FLT3</name>
</gene>
<evidence type="ECO:0000256" key="7">
    <source>
        <dbReference type="ARBA" id="ARBA00022741"/>
    </source>
</evidence>
<evidence type="ECO:0000256" key="23">
    <source>
        <dbReference type="RuleBase" id="RU000311"/>
    </source>
</evidence>
<evidence type="ECO:0000313" key="29">
    <source>
        <dbReference type="Ensembl" id="ENSEASP00005032867.2"/>
    </source>
</evidence>
<dbReference type="GO" id="GO:0005783">
    <property type="term" value="C:endoplasmic reticulum"/>
    <property type="evidence" value="ECO:0007669"/>
    <property type="project" value="Ensembl"/>
</dbReference>
<dbReference type="FunFam" id="3.30.200.20:FF:000366">
    <property type="entry name" value="receptor-type tyrosine-protein kinase FLT3"/>
    <property type="match status" value="1"/>
</dbReference>
<dbReference type="FunFam" id="2.60.40.10:FF:000661">
    <property type="entry name" value="receptor-type tyrosine-protein kinase FLT3"/>
    <property type="match status" value="1"/>
</dbReference>
<keyword evidence="30" id="KW-1185">Reference proteome</keyword>
<protein>
    <recommendedName>
        <fullName evidence="2">receptor protein-tyrosine kinase</fullName>
        <ecNumber evidence="2">2.7.10.1</ecNumber>
    </recommendedName>
</protein>
<dbReference type="InterPro" id="IPR001245">
    <property type="entry name" value="Ser-Thr/Tyr_kinase_cat_dom"/>
</dbReference>
<dbReference type="InterPro" id="IPR013783">
    <property type="entry name" value="Ig-like_fold"/>
</dbReference>